<sequence>MLIRTVFILSCFFVFGCKSPEARKPVQSNSGTFIKNSVERNKKLYEQEKAAIQSIIDKDSTRNYITSENGFWYYYNSKDSIVTNKPVFGDEVTFTYNIEDFNGKEILSEEETGLQFYKVEQTNQDLISGIREGIKLMQEGEQVTFLFPSYKAYGYYGIQGKLGSNVPVKSTITLKSINQTEEN</sequence>
<dbReference type="InterPro" id="IPR046357">
    <property type="entry name" value="PPIase_dom_sf"/>
</dbReference>
<comment type="catalytic activity">
    <reaction evidence="1 3 4">
        <text>[protein]-peptidylproline (omega=180) = [protein]-peptidylproline (omega=0)</text>
        <dbReference type="Rhea" id="RHEA:16237"/>
        <dbReference type="Rhea" id="RHEA-COMP:10747"/>
        <dbReference type="Rhea" id="RHEA-COMP:10748"/>
        <dbReference type="ChEBI" id="CHEBI:83833"/>
        <dbReference type="ChEBI" id="CHEBI:83834"/>
        <dbReference type="EC" id="5.2.1.8"/>
    </reaction>
</comment>
<name>A0ABU2Y978_9FLAO</name>
<dbReference type="Pfam" id="PF00254">
    <property type="entry name" value="FKBP_C"/>
    <property type="match status" value="1"/>
</dbReference>
<proteinExistence type="inferred from homology"/>
<protein>
    <recommendedName>
        <fullName evidence="4">Peptidyl-prolyl cis-trans isomerase</fullName>
        <ecNumber evidence="4">5.2.1.8</ecNumber>
    </recommendedName>
</protein>
<evidence type="ECO:0000256" key="3">
    <source>
        <dbReference type="PROSITE-ProRule" id="PRU00277"/>
    </source>
</evidence>
<dbReference type="PROSITE" id="PS50059">
    <property type="entry name" value="FKBP_PPIASE"/>
    <property type="match status" value="1"/>
</dbReference>
<comment type="similarity">
    <text evidence="4">Belongs to the FKBP-type PPIase family.</text>
</comment>
<evidence type="ECO:0000256" key="4">
    <source>
        <dbReference type="RuleBase" id="RU003915"/>
    </source>
</evidence>
<dbReference type="PROSITE" id="PS51257">
    <property type="entry name" value="PROKAR_LIPOPROTEIN"/>
    <property type="match status" value="1"/>
</dbReference>
<gene>
    <name evidence="6" type="primary">gldI</name>
    <name evidence="6" type="ORF">RM538_01855</name>
</gene>
<evidence type="ECO:0000259" key="5">
    <source>
        <dbReference type="PROSITE" id="PS50059"/>
    </source>
</evidence>
<evidence type="ECO:0000313" key="7">
    <source>
        <dbReference type="Proteomes" id="UP001254488"/>
    </source>
</evidence>
<dbReference type="SUPFAM" id="SSF54534">
    <property type="entry name" value="FKBP-like"/>
    <property type="match status" value="1"/>
</dbReference>
<dbReference type="Proteomes" id="UP001254488">
    <property type="component" value="Unassembled WGS sequence"/>
</dbReference>
<evidence type="ECO:0000256" key="1">
    <source>
        <dbReference type="ARBA" id="ARBA00000971"/>
    </source>
</evidence>
<reference evidence="6 7" key="1">
    <citation type="submission" date="2023-09" db="EMBL/GenBank/DDBJ databases">
        <authorList>
            <person name="Rey-Velasco X."/>
        </authorList>
    </citation>
    <scope>NUCLEOTIDE SEQUENCE [LARGE SCALE GENOMIC DNA]</scope>
    <source>
        <strain evidence="6 7">W242</strain>
    </source>
</reference>
<evidence type="ECO:0000256" key="2">
    <source>
        <dbReference type="ARBA" id="ARBA00023110"/>
    </source>
</evidence>
<dbReference type="Gene3D" id="3.10.50.40">
    <property type="match status" value="1"/>
</dbReference>
<dbReference type="RefSeq" id="WP_311331690.1">
    <property type="nucleotide sequence ID" value="NZ_JAVRHZ010000001.1"/>
</dbReference>
<evidence type="ECO:0000313" key="6">
    <source>
        <dbReference type="EMBL" id="MDT0554731.1"/>
    </source>
</evidence>
<dbReference type="NCBIfam" id="TIGR03516">
    <property type="entry name" value="ppisom_GldI"/>
    <property type="match status" value="1"/>
</dbReference>
<keyword evidence="7" id="KW-1185">Reference proteome</keyword>
<dbReference type="InterPro" id="IPR019869">
    <property type="entry name" value="Motility-assoc_PPIase_GldI"/>
</dbReference>
<dbReference type="EMBL" id="JAVRHZ010000001">
    <property type="protein sequence ID" value="MDT0554731.1"/>
    <property type="molecule type" value="Genomic_DNA"/>
</dbReference>
<keyword evidence="3 4" id="KW-0413">Isomerase</keyword>
<comment type="caution">
    <text evidence="6">The sequence shown here is derived from an EMBL/GenBank/DDBJ whole genome shotgun (WGS) entry which is preliminary data.</text>
</comment>
<organism evidence="6 7">
    <name type="scientific">Patiriisocius hiemis</name>
    <dbReference type="NCBI Taxonomy" id="3075604"/>
    <lineage>
        <taxon>Bacteria</taxon>
        <taxon>Pseudomonadati</taxon>
        <taxon>Bacteroidota</taxon>
        <taxon>Flavobacteriia</taxon>
        <taxon>Flavobacteriales</taxon>
        <taxon>Flavobacteriaceae</taxon>
        <taxon>Patiriisocius</taxon>
    </lineage>
</organism>
<feature type="domain" description="PPIase FKBP-type" evidence="5">
    <location>
        <begin position="89"/>
        <end position="178"/>
    </location>
</feature>
<keyword evidence="2 3" id="KW-0697">Rotamase</keyword>
<accession>A0ABU2Y978</accession>
<dbReference type="InterPro" id="IPR001179">
    <property type="entry name" value="PPIase_FKBP_dom"/>
</dbReference>
<dbReference type="EC" id="5.2.1.8" evidence="4"/>